<comment type="caution">
    <text evidence="1">The sequence shown here is derived from an EMBL/GenBank/DDBJ whole genome shotgun (WGS) entry which is preliminary data.</text>
</comment>
<name>A0ABT8DAA5_9RHOB</name>
<reference evidence="2" key="1">
    <citation type="journal article" date="2019" name="Int. J. Syst. Evol. Microbiol.">
        <title>The Global Catalogue of Microorganisms (GCM) 10K type strain sequencing project: providing services to taxonomists for standard genome sequencing and annotation.</title>
        <authorList>
            <consortium name="The Broad Institute Genomics Platform"/>
            <consortium name="The Broad Institute Genome Sequencing Center for Infectious Disease"/>
            <person name="Wu L."/>
            <person name="Ma J."/>
        </authorList>
    </citation>
    <scope>NUCLEOTIDE SEQUENCE [LARGE SCALE GENOMIC DNA]</scope>
    <source>
        <strain evidence="2">CECT 8482</strain>
    </source>
</reference>
<evidence type="ECO:0000313" key="1">
    <source>
        <dbReference type="EMBL" id="MDN3713191.1"/>
    </source>
</evidence>
<sequence length="82" mass="9152">MSQGVGSFLGQNNALVEMGQFSAGGKDYLYSVANNQLGYDIWQMLSDGRIAKASQVTLPFPARRRMRRSTSWWCWRSGASNS</sequence>
<protein>
    <submittedName>
        <fullName evidence="1">Uncharacterized protein</fullName>
    </submittedName>
</protein>
<keyword evidence="2" id="KW-1185">Reference proteome</keyword>
<proteinExistence type="predicted"/>
<accession>A0ABT8DAA5</accession>
<organism evidence="1 2">
    <name type="scientific">Paracoccus cavernae</name>
    <dbReference type="NCBI Taxonomy" id="1571207"/>
    <lineage>
        <taxon>Bacteria</taxon>
        <taxon>Pseudomonadati</taxon>
        <taxon>Pseudomonadota</taxon>
        <taxon>Alphaproteobacteria</taxon>
        <taxon>Rhodobacterales</taxon>
        <taxon>Paracoccaceae</taxon>
        <taxon>Paracoccus</taxon>
    </lineage>
</organism>
<evidence type="ECO:0000313" key="2">
    <source>
        <dbReference type="Proteomes" id="UP001243846"/>
    </source>
</evidence>
<dbReference type="EMBL" id="JAUFRC010000001">
    <property type="protein sequence ID" value="MDN3713191.1"/>
    <property type="molecule type" value="Genomic_DNA"/>
</dbReference>
<gene>
    <name evidence="1" type="ORF">QWZ10_18240</name>
</gene>
<dbReference type="Proteomes" id="UP001243846">
    <property type="component" value="Unassembled WGS sequence"/>
</dbReference>